<organism evidence="3 4">
    <name type="scientific">Solirubrobacter ginsenosidimutans</name>
    <dbReference type="NCBI Taxonomy" id="490573"/>
    <lineage>
        <taxon>Bacteria</taxon>
        <taxon>Bacillati</taxon>
        <taxon>Actinomycetota</taxon>
        <taxon>Thermoleophilia</taxon>
        <taxon>Solirubrobacterales</taxon>
        <taxon>Solirubrobacteraceae</taxon>
        <taxon>Solirubrobacter</taxon>
    </lineage>
</organism>
<name>A0A9X3MQF3_9ACTN</name>
<evidence type="ECO:0000256" key="1">
    <source>
        <dbReference type="ARBA" id="ARBA00022596"/>
    </source>
</evidence>
<dbReference type="Pfam" id="PF01969">
    <property type="entry name" value="Ni_insertion"/>
    <property type="match status" value="1"/>
</dbReference>
<comment type="caution">
    <text evidence="3">The sequence shown here is derived from an EMBL/GenBank/DDBJ whole genome shotgun (WGS) entry which is preliminary data.</text>
</comment>
<dbReference type="Gene3D" id="3.10.20.300">
    <property type="entry name" value="mk0293 like domain"/>
    <property type="match status" value="1"/>
</dbReference>
<proteinExistence type="inferred from homology"/>
<keyword evidence="4" id="KW-1185">Reference proteome</keyword>
<accession>A0A9X3MQF3</accession>
<comment type="similarity">
    <text evidence="2">Belongs to the LarC family.</text>
</comment>
<comment type="function">
    <text evidence="2">Involved in the biosynthesis of a nickel-pincer cofactor ((SCS)Ni(II) pincer complex). Binds Ni(2+), and functions in nickel delivery to pyridinium-3,5-bisthiocarboxylic acid mononucleotide (P2TMN), to form the mature cofactor. Is thus probably required for the activation of nickel-pincer cofactor-dependent enzymes.</text>
</comment>
<dbReference type="RefSeq" id="WP_270039440.1">
    <property type="nucleotide sequence ID" value="NZ_JAPDOD010000006.1"/>
</dbReference>
<comment type="catalytic activity">
    <reaction evidence="2">
        <text>Ni(II)-pyridinium-3,5-bisthiocarboxylate mononucleotide = pyridinium-3,5-bisthiocarboxylate mononucleotide + Ni(2+)</text>
        <dbReference type="Rhea" id="RHEA:54784"/>
        <dbReference type="ChEBI" id="CHEBI:49786"/>
        <dbReference type="ChEBI" id="CHEBI:137372"/>
        <dbReference type="ChEBI" id="CHEBI:137373"/>
        <dbReference type="EC" id="4.99.1.12"/>
    </reaction>
</comment>
<evidence type="ECO:0000256" key="2">
    <source>
        <dbReference type="HAMAP-Rule" id="MF_01074"/>
    </source>
</evidence>
<dbReference type="NCBIfam" id="TIGR00299">
    <property type="entry name" value="nickel pincer cofactor biosynthesis protein LarC"/>
    <property type="match status" value="1"/>
</dbReference>
<reference evidence="3" key="1">
    <citation type="submission" date="2022-10" db="EMBL/GenBank/DDBJ databases">
        <title>The WGS of Solirubrobacter ginsenosidimutans DSM 21036.</title>
        <authorList>
            <person name="Jiang Z."/>
        </authorList>
    </citation>
    <scope>NUCLEOTIDE SEQUENCE</scope>
    <source>
        <strain evidence="3">DSM 21036</strain>
    </source>
</reference>
<dbReference type="EMBL" id="JAPDOD010000006">
    <property type="protein sequence ID" value="MDA0160539.1"/>
    <property type="molecule type" value="Genomic_DNA"/>
</dbReference>
<dbReference type="GO" id="GO:0016151">
    <property type="term" value="F:nickel cation binding"/>
    <property type="evidence" value="ECO:0007669"/>
    <property type="project" value="UniProtKB-UniRule"/>
</dbReference>
<dbReference type="Gene3D" id="3.30.70.1380">
    <property type="entry name" value="Transcriptional regulatory protein pf0864 domain like"/>
    <property type="match status" value="1"/>
</dbReference>
<protein>
    <recommendedName>
        <fullName evidence="2">Pyridinium-3,5-bisthiocarboxylic acid mononucleotide nickel insertion protein</fullName>
        <shortName evidence="2">P2TMN nickel insertion protein</shortName>
        <ecNumber evidence="2">4.99.1.12</ecNumber>
    </recommendedName>
    <alternativeName>
        <fullName evidence="2">Nickel-pincer cofactor biosynthesis protein LarC</fullName>
    </alternativeName>
</protein>
<evidence type="ECO:0000313" key="3">
    <source>
        <dbReference type="EMBL" id="MDA0160539.1"/>
    </source>
</evidence>
<dbReference type="HAMAP" id="MF_01074">
    <property type="entry name" value="LarC"/>
    <property type="match status" value="1"/>
</dbReference>
<keyword evidence="1 2" id="KW-0533">Nickel</keyword>
<dbReference type="PANTHER" id="PTHR36566">
    <property type="entry name" value="NICKEL INSERTION PROTEIN-RELATED"/>
    <property type="match status" value="1"/>
</dbReference>
<dbReference type="GO" id="GO:0051604">
    <property type="term" value="P:protein maturation"/>
    <property type="evidence" value="ECO:0007669"/>
    <property type="project" value="UniProtKB-UniRule"/>
</dbReference>
<dbReference type="Proteomes" id="UP001149140">
    <property type="component" value="Unassembled WGS sequence"/>
</dbReference>
<dbReference type="EC" id="4.99.1.12" evidence="2"/>
<evidence type="ECO:0000313" key="4">
    <source>
        <dbReference type="Proteomes" id="UP001149140"/>
    </source>
</evidence>
<dbReference type="AlphaFoldDB" id="A0A9X3MQF3"/>
<dbReference type="GO" id="GO:0016829">
    <property type="term" value="F:lyase activity"/>
    <property type="evidence" value="ECO:0007669"/>
    <property type="project" value="UniProtKB-UniRule"/>
</dbReference>
<gene>
    <name evidence="2 3" type="primary">larC</name>
    <name evidence="3" type="ORF">OM076_09710</name>
</gene>
<keyword evidence="2" id="KW-0456">Lyase</keyword>
<sequence>MTRVLYIDCIGGVAGDMLLGALIDAGAQVELPDLQVDGLRIELGTAERHGISATTVTVHGDPGQPHRHWSSIRAQIDAAQLPERPRARAQAAFERLAIAEGRIHGIAPEAVHFHEVGAVDAIGEVVGVALALESLNIERVVCSPLPVGRGFVDAAHGRLPLPAPATLTLLEGAPIHGVDIAMELVTPTGAALVASLADEFGDIPAMRVEGSGYGAGSRDLKQLPNVVRVIVGTEARTPQGVSLIEANLDDLIPELAPDAAKACFDAGALDVWTTPIQMKRGRPAFTLSALTRPQDQRAVAEAMLRETSTLGVRIAHLDRVELAREWLSVDVGGEPVRVKVGKLDGRIVNLAPEHADCERAARILGAPVKVVWARALASGHESTQEVDS</sequence>
<dbReference type="PANTHER" id="PTHR36566:SF1">
    <property type="entry name" value="PYRIDINIUM-3,5-BISTHIOCARBOXYLIC ACID MONONUCLEOTIDE NICKEL INSERTION PROTEIN"/>
    <property type="match status" value="1"/>
</dbReference>
<dbReference type="InterPro" id="IPR002822">
    <property type="entry name" value="Ni_insertion"/>
</dbReference>